<organism evidence="2">
    <name type="scientific">uncultured bacterium</name>
    <name type="common">gcode 4</name>
    <dbReference type="NCBI Taxonomy" id="1234023"/>
    <lineage>
        <taxon>Bacteria</taxon>
        <taxon>environmental samples</taxon>
    </lineage>
</organism>
<comment type="caution">
    <text evidence="2">The sequence shown here is derived from an EMBL/GenBank/DDBJ whole genome shotgun (WGS) entry which is preliminary data.</text>
</comment>
<reference evidence="2" key="1">
    <citation type="journal article" date="2012" name="Science">
        <title>Fermentation, hydrogen, and sulfur metabolism in multiple uncultivated bacterial phyla.</title>
        <authorList>
            <person name="Wrighton K.C."/>
            <person name="Thomas B.C."/>
            <person name="Sharon I."/>
            <person name="Miller C.S."/>
            <person name="Castelle C.J."/>
            <person name="VerBerkmoes N.C."/>
            <person name="Wilkins M.J."/>
            <person name="Hettich R.L."/>
            <person name="Lipton M.S."/>
            <person name="Williams K.H."/>
            <person name="Long P.E."/>
            <person name="Banfield J.F."/>
        </authorList>
    </citation>
    <scope>NUCLEOTIDE SEQUENCE [LARGE SCALE GENOMIC DNA]</scope>
</reference>
<gene>
    <name evidence="2" type="ORF">ACD_78C00167G0002</name>
</gene>
<keyword evidence="1" id="KW-0812">Transmembrane</keyword>
<evidence type="ECO:0000256" key="1">
    <source>
        <dbReference type="SAM" id="Phobius"/>
    </source>
</evidence>
<dbReference type="AlphaFoldDB" id="K1XYL1"/>
<evidence type="ECO:0000313" key="2">
    <source>
        <dbReference type="EMBL" id="EKD30066.1"/>
    </source>
</evidence>
<accession>K1XYL1</accession>
<name>K1XYL1_9BACT</name>
<sequence length="286" mass="32097">MSIRSNTSWFSTILAILMTAFLTILSAGILRIFLVESSINHFLFDGVASYMGAEWSLEYALLKGVNHREGFSDEITPDDRESEILRLSDELTNRKVRVSYTMDTFATAYSGAIEQGSFEIIPLFSDRGQLIQWSAKNPNKDTSDIIKTTNFLVTIPDGDLVWNIIANDSNGATYGIVGTGSVTQSFGDSTAAVNHIGFEKFNDNTLMKAQSREISWFLWAYENAYLILYNTSPAPVHYTITSPVGFSLPIRKIVASSTIGKSRQNIEFHEDRSRLFDMLKYSLFNK</sequence>
<keyword evidence="1" id="KW-1133">Transmembrane helix</keyword>
<proteinExistence type="predicted"/>
<protein>
    <submittedName>
        <fullName evidence="2">Uncharacterized protein</fullName>
    </submittedName>
</protein>
<dbReference type="EMBL" id="AMFJ01034167">
    <property type="protein sequence ID" value="EKD30066.1"/>
    <property type="molecule type" value="Genomic_DNA"/>
</dbReference>
<keyword evidence="1" id="KW-0472">Membrane</keyword>
<feature type="transmembrane region" description="Helical" evidence="1">
    <location>
        <begin position="12"/>
        <end position="34"/>
    </location>
</feature>